<feature type="compositionally biased region" description="Basic and acidic residues" evidence="1">
    <location>
        <begin position="196"/>
        <end position="209"/>
    </location>
</feature>
<dbReference type="Proteomes" id="UP001465976">
    <property type="component" value="Unassembled WGS sequence"/>
</dbReference>
<evidence type="ECO:0000256" key="1">
    <source>
        <dbReference type="SAM" id="MobiDB-lite"/>
    </source>
</evidence>
<comment type="caution">
    <text evidence="2">The sequence shown here is derived from an EMBL/GenBank/DDBJ whole genome shotgun (WGS) entry which is preliminary data.</text>
</comment>
<evidence type="ECO:0000313" key="2">
    <source>
        <dbReference type="EMBL" id="KAL0567321.1"/>
    </source>
</evidence>
<sequence length="231" mass="26154">MRPTRVQHEDITTQHTTGKLTRDHTRYTLFTNVGMKDDERLEHKNVASSSKDVDVDHDNHRFSSSTGTATIFRHDRLSRESRIVEDEEVAVELPAYAKELFMQFDTDHSEVDVGSHEAEDPSFSILSSSFSYSTPRKHHDLEAYPSVSKQLGHGLLMPHPSLIVPRCVGLPLSESRPVSFIGSMSSSVSLQTPEGSRWDEGEPREREIEASPTLTLRERLRSTLPKIFGKR</sequence>
<protein>
    <submittedName>
        <fullName evidence="2">Uncharacterized protein</fullName>
    </submittedName>
</protein>
<accession>A0ABR3EWN2</accession>
<feature type="region of interest" description="Disordered" evidence="1">
    <location>
        <begin position="184"/>
        <end position="210"/>
    </location>
</feature>
<keyword evidence="3" id="KW-1185">Reference proteome</keyword>
<reference evidence="2 3" key="1">
    <citation type="submission" date="2024-02" db="EMBL/GenBank/DDBJ databases">
        <title>A draft genome for the cacao thread blight pathogen Marasmius crinis-equi.</title>
        <authorList>
            <person name="Cohen S.P."/>
            <person name="Baruah I.K."/>
            <person name="Amoako-Attah I."/>
            <person name="Bukari Y."/>
            <person name="Meinhardt L.W."/>
            <person name="Bailey B.A."/>
        </authorList>
    </citation>
    <scope>NUCLEOTIDE SEQUENCE [LARGE SCALE GENOMIC DNA]</scope>
    <source>
        <strain evidence="2 3">GH-76</strain>
    </source>
</reference>
<name>A0ABR3EWN2_9AGAR</name>
<gene>
    <name evidence="2" type="ORF">V5O48_014670</name>
</gene>
<proteinExistence type="predicted"/>
<organism evidence="2 3">
    <name type="scientific">Marasmius crinis-equi</name>
    <dbReference type="NCBI Taxonomy" id="585013"/>
    <lineage>
        <taxon>Eukaryota</taxon>
        <taxon>Fungi</taxon>
        <taxon>Dikarya</taxon>
        <taxon>Basidiomycota</taxon>
        <taxon>Agaricomycotina</taxon>
        <taxon>Agaricomycetes</taxon>
        <taxon>Agaricomycetidae</taxon>
        <taxon>Agaricales</taxon>
        <taxon>Marasmiineae</taxon>
        <taxon>Marasmiaceae</taxon>
        <taxon>Marasmius</taxon>
    </lineage>
</organism>
<dbReference type="EMBL" id="JBAHYK010001615">
    <property type="protein sequence ID" value="KAL0567321.1"/>
    <property type="molecule type" value="Genomic_DNA"/>
</dbReference>
<evidence type="ECO:0000313" key="3">
    <source>
        <dbReference type="Proteomes" id="UP001465976"/>
    </source>
</evidence>